<protein>
    <submittedName>
        <fullName evidence="2">Uncharacterized protein</fullName>
    </submittedName>
</protein>
<comment type="caution">
    <text evidence="2">The sequence shown here is derived from an EMBL/GenBank/DDBJ whole genome shotgun (WGS) entry which is preliminary data.</text>
</comment>
<accession>A0ABP3LXY8</accession>
<keyword evidence="3" id="KW-1185">Reference proteome</keyword>
<dbReference type="Proteomes" id="UP001500729">
    <property type="component" value="Unassembled WGS sequence"/>
</dbReference>
<dbReference type="EMBL" id="BAAAGS010000001">
    <property type="protein sequence ID" value="GAA0506948.1"/>
    <property type="molecule type" value="Genomic_DNA"/>
</dbReference>
<gene>
    <name evidence="2" type="ORF">GCM10009533_02120</name>
</gene>
<sequence>MGECFRRYEGDPEVIVVFTSMTRRLLVALTTVTKVTTVTGVILVAGTLVTAAEPHARPTRAARLRPVLPLQPTRSPDRHRSARMRPLGLKCVLPASNGTRSDLGPSRARWETVNPSRPQSDSVGHKASV</sequence>
<name>A0ABP3LXY8_SACER</name>
<evidence type="ECO:0000256" key="1">
    <source>
        <dbReference type="SAM" id="MobiDB-lite"/>
    </source>
</evidence>
<feature type="compositionally biased region" description="Polar residues" evidence="1">
    <location>
        <begin position="113"/>
        <end position="122"/>
    </location>
</feature>
<organism evidence="2 3">
    <name type="scientific">Saccharopolyspora erythraea</name>
    <name type="common">Streptomyces erythraeus</name>
    <dbReference type="NCBI Taxonomy" id="1836"/>
    <lineage>
        <taxon>Bacteria</taxon>
        <taxon>Bacillati</taxon>
        <taxon>Actinomycetota</taxon>
        <taxon>Actinomycetes</taxon>
        <taxon>Pseudonocardiales</taxon>
        <taxon>Pseudonocardiaceae</taxon>
        <taxon>Saccharopolyspora</taxon>
    </lineage>
</organism>
<feature type="region of interest" description="Disordered" evidence="1">
    <location>
        <begin position="55"/>
        <end position="129"/>
    </location>
</feature>
<evidence type="ECO:0000313" key="2">
    <source>
        <dbReference type="EMBL" id="GAA0506948.1"/>
    </source>
</evidence>
<evidence type="ECO:0000313" key="3">
    <source>
        <dbReference type="Proteomes" id="UP001500729"/>
    </source>
</evidence>
<reference evidence="3" key="1">
    <citation type="journal article" date="2019" name="Int. J. Syst. Evol. Microbiol.">
        <title>The Global Catalogue of Microorganisms (GCM) 10K type strain sequencing project: providing services to taxonomists for standard genome sequencing and annotation.</title>
        <authorList>
            <consortium name="The Broad Institute Genomics Platform"/>
            <consortium name="The Broad Institute Genome Sequencing Center for Infectious Disease"/>
            <person name="Wu L."/>
            <person name="Ma J."/>
        </authorList>
    </citation>
    <scope>NUCLEOTIDE SEQUENCE [LARGE SCALE GENOMIC DNA]</scope>
    <source>
        <strain evidence="3">JCM 10303</strain>
    </source>
</reference>
<proteinExistence type="predicted"/>